<dbReference type="Pfam" id="PF02423">
    <property type="entry name" value="OCD_Mu_crystall"/>
    <property type="match status" value="1"/>
</dbReference>
<dbReference type="InterPro" id="IPR003462">
    <property type="entry name" value="ODC_Mu_crystall"/>
</dbReference>
<organism evidence="1">
    <name type="scientific">marine metagenome</name>
    <dbReference type="NCBI Taxonomy" id="408172"/>
    <lineage>
        <taxon>unclassified sequences</taxon>
        <taxon>metagenomes</taxon>
        <taxon>ecological metagenomes</taxon>
    </lineage>
</organism>
<sequence length="116" mass="12504">MNKSDLDSLGIRMSSIVDILEELFLLKAEGKTIMPPKIFFHLPGDRFYSAMASCCPPLGYAASKWQSGDPSNPSRGLPYIQGLLVVSENETGQIVAIMDAKWVTGKRTAAASALVA</sequence>
<dbReference type="PANTHER" id="PTHR13812">
    <property type="entry name" value="KETIMINE REDUCTASE MU-CRYSTALLIN"/>
    <property type="match status" value="1"/>
</dbReference>
<dbReference type="SUPFAM" id="SSF51735">
    <property type="entry name" value="NAD(P)-binding Rossmann-fold domains"/>
    <property type="match status" value="1"/>
</dbReference>
<gene>
    <name evidence="1" type="ORF">METZ01_LOCUS350977</name>
</gene>
<dbReference type="InterPro" id="IPR023401">
    <property type="entry name" value="ODC_N"/>
</dbReference>
<accession>A0A382RKA0</accession>
<dbReference type="GO" id="GO:0005737">
    <property type="term" value="C:cytoplasm"/>
    <property type="evidence" value="ECO:0007669"/>
    <property type="project" value="TreeGrafter"/>
</dbReference>
<name>A0A382RKA0_9ZZZZ</name>
<feature type="non-terminal residue" evidence="1">
    <location>
        <position position="116"/>
    </location>
</feature>
<dbReference type="PANTHER" id="PTHR13812:SF19">
    <property type="entry name" value="KETIMINE REDUCTASE MU-CRYSTALLIN"/>
    <property type="match status" value="1"/>
</dbReference>
<dbReference type="InterPro" id="IPR036291">
    <property type="entry name" value="NAD(P)-bd_dom_sf"/>
</dbReference>
<dbReference type="Gene3D" id="3.30.1780.10">
    <property type="entry name" value="ornithine cyclodeaminase, domain 1"/>
    <property type="match status" value="1"/>
</dbReference>
<reference evidence="1" key="1">
    <citation type="submission" date="2018-05" db="EMBL/GenBank/DDBJ databases">
        <authorList>
            <person name="Lanie J.A."/>
            <person name="Ng W.-L."/>
            <person name="Kazmierczak K.M."/>
            <person name="Andrzejewski T.M."/>
            <person name="Davidsen T.M."/>
            <person name="Wayne K.J."/>
            <person name="Tettelin H."/>
            <person name="Glass J.I."/>
            <person name="Rusch D."/>
            <person name="Podicherti R."/>
            <person name="Tsui H.-C.T."/>
            <person name="Winkler M.E."/>
        </authorList>
    </citation>
    <scope>NUCLEOTIDE SEQUENCE</scope>
</reference>
<protein>
    <recommendedName>
        <fullName evidence="2">Ornithine cyclodeaminase</fullName>
    </recommendedName>
</protein>
<evidence type="ECO:0000313" key="1">
    <source>
        <dbReference type="EMBL" id="SVC98123.1"/>
    </source>
</evidence>
<proteinExistence type="predicted"/>
<dbReference type="AlphaFoldDB" id="A0A382RKA0"/>
<evidence type="ECO:0008006" key="2">
    <source>
        <dbReference type="Google" id="ProtNLM"/>
    </source>
</evidence>
<dbReference type="EMBL" id="UINC01122361">
    <property type="protein sequence ID" value="SVC98123.1"/>
    <property type="molecule type" value="Genomic_DNA"/>
</dbReference>